<dbReference type="InterPro" id="IPR011010">
    <property type="entry name" value="DNA_brk_join_enz"/>
</dbReference>
<feature type="compositionally biased region" description="Basic and acidic residues" evidence="1">
    <location>
        <begin position="308"/>
        <end position="321"/>
    </location>
</feature>
<feature type="region of interest" description="Disordered" evidence="1">
    <location>
        <begin position="292"/>
        <end position="330"/>
    </location>
</feature>
<evidence type="ECO:0000313" key="3">
    <source>
        <dbReference type="Proteomes" id="UP001595998"/>
    </source>
</evidence>
<proteinExistence type="predicted"/>
<dbReference type="EMBL" id="JBHSEH010000016">
    <property type="protein sequence ID" value="MFC4427031.1"/>
    <property type="molecule type" value="Genomic_DNA"/>
</dbReference>
<dbReference type="Proteomes" id="UP001595998">
    <property type="component" value="Unassembled WGS sequence"/>
</dbReference>
<accession>A0ABV8XQ75</accession>
<organism evidence="2 3">
    <name type="scientific">Deinococcus navajonensis</name>
    <dbReference type="NCBI Taxonomy" id="309884"/>
    <lineage>
        <taxon>Bacteria</taxon>
        <taxon>Thermotogati</taxon>
        <taxon>Deinococcota</taxon>
        <taxon>Deinococci</taxon>
        <taxon>Deinococcales</taxon>
        <taxon>Deinococcaceae</taxon>
        <taxon>Deinococcus</taxon>
    </lineage>
</organism>
<evidence type="ECO:0000256" key="1">
    <source>
        <dbReference type="SAM" id="MobiDB-lite"/>
    </source>
</evidence>
<evidence type="ECO:0000313" key="2">
    <source>
        <dbReference type="EMBL" id="MFC4427031.1"/>
    </source>
</evidence>
<comment type="caution">
    <text evidence="2">The sequence shown here is derived from an EMBL/GenBank/DDBJ whole genome shotgun (WGS) entry which is preliminary data.</text>
</comment>
<reference evidence="3" key="1">
    <citation type="journal article" date="2019" name="Int. J. Syst. Evol. Microbiol.">
        <title>The Global Catalogue of Microorganisms (GCM) 10K type strain sequencing project: providing services to taxonomists for standard genome sequencing and annotation.</title>
        <authorList>
            <consortium name="The Broad Institute Genomics Platform"/>
            <consortium name="The Broad Institute Genome Sequencing Center for Infectious Disease"/>
            <person name="Wu L."/>
            <person name="Ma J."/>
        </authorList>
    </citation>
    <scope>NUCLEOTIDE SEQUENCE [LARGE SCALE GENOMIC DNA]</scope>
    <source>
        <strain evidence="3">CCUG 56029</strain>
    </source>
</reference>
<protein>
    <recommendedName>
        <fullName evidence="4">Core-binding (CB) domain-containing protein</fullName>
    </recommendedName>
</protein>
<feature type="region of interest" description="Disordered" evidence="1">
    <location>
        <begin position="1"/>
        <end position="26"/>
    </location>
</feature>
<gene>
    <name evidence="2" type="ORF">ACFOZ9_12505</name>
</gene>
<evidence type="ECO:0008006" key="4">
    <source>
        <dbReference type="Google" id="ProtNLM"/>
    </source>
</evidence>
<dbReference type="SUPFAM" id="SSF56349">
    <property type="entry name" value="DNA breaking-rejoining enzymes"/>
    <property type="match status" value="1"/>
</dbReference>
<name>A0ABV8XQ75_9DEIO</name>
<keyword evidence="3" id="KW-1185">Reference proteome</keyword>
<sequence length="346" mass="38866">MTSGSPGRPKRNLTAPWPIPPAQHPEHTQTLLRALREAQLDQLITMLHHDLPQTPHRTYTLLQHVFDQARGQEVSLLPHQGNLSDFHQFVAHAAAQNINGTRATANTVRTRIGALSSVYDALVRAGALSANPLSTLERPTKHRSHLRAPSRADIERLHRHAKHLRRQHQGNPNYTFLPAALALIDEHALHVTELLTLTWAHYDPHDRTLLRRYGRTRLSRRGHAALRSLHLQAGGSELWPEGAPGHTRIFPYDTEIMFRHALHVACQGAPIPHTSPKLLRLAALRDHDLSPEDAGFAPGYGEQALQQSRERLHPGKAEADRQVPNPLTEMSDELARTLAEQLRRQP</sequence>
<dbReference type="RefSeq" id="WP_380040115.1">
    <property type="nucleotide sequence ID" value="NZ_JBHSEH010000016.1"/>
</dbReference>